<gene>
    <name evidence="1" type="ORF">SAMN00777080_1799</name>
</gene>
<organism evidence="1 2">
    <name type="scientific">Aquiflexum balticum DSM 16537</name>
    <dbReference type="NCBI Taxonomy" id="758820"/>
    <lineage>
        <taxon>Bacteria</taxon>
        <taxon>Pseudomonadati</taxon>
        <taxon>Bacteroidota</taxon>
        <taxon>Cytophagia</taxon>
        <taxon>Cytophagales</taxon>
        <taxon>Cyclobacteriaceae</taxon>
        <taxon>Aquiflexum</taxon>
    </lineage>
</organism>
<evidence type="ECO:0000313" key="1">
    <source>
        <dbReference type="EMBL" id="SMD43217.1"/>
    </source>
</evidence>
<reference evidence="2" key="1">
    <citation type="submission" date="2017-04" db="EMBL/GenBank/DDBJ databases">
        <authorList>
            <person name="Varghese N."/>
            <person name="Submissions S."/>
        </authorList>
    </citation>
    <scope>NUCLEOTIDE SEQUENCE [LARGE SCALE GENOMIC DNA]</scope>
    <source>
        <strain evidence="2">DSM 16537</strain>
    </source>
</reference>
<dbReference type="EMBL" id="LT838813">
    <property type="protein sequence ID" value="SMD43217.1"/>
    <property type="molecule type" value="Genomic_DNA"/>
</dbReference>
<dbReference type="STRING" id="758820.SAMN00777080_1799"/>
<proteinExistence type="predicted"/>
<evidence type="ECO:0000313" key="2">
    <source>
        <dbReference type="Proteomes" id="UP000192333"/>
    </source>
</evidence>
<dbReference type="Proteomes" id="UP000192333">
    <property type="component" value="Chromosome I"/>
</dbReference>
<name>A0A1W2H2N6_9BACT</name>
<accession>A0A1W2H2N6</accession>
<sequence length="66" mass="7511">MDFLLNRNEFKASNASTKVNYGKIYEGKSTLELLEIAGYLNSIAFNYLDGSPPTMDKTIFKVRTRN</sequence>
<protein>
    <submittedName>
        <fullName evidence="1">Uncharacterized protein</fullName>
    </submittedName>
</protein>
<dbReference type="AlphaFoldDB" id="A0A1W2H2N6"/>
<keyword evidence="2" id="KW-1185">Reference proteome</keyword>